<comment type="similarity">
    <text evidence="1">Belongs to the glycosyltransferase 2 family.</text>
</comment>
<dbReference type="Pfam" id="PF00535">
    <property type="entry name" value="Glycos_transf_2"/>
    <property type="match status" value="1"/>
</dbReference>
<keyword evidence="6" id="KW-1185">Reference proteome</keyword>
<name>A0A643FEF8_IDEDE</name>
<dbReference type="Gene3D" id="3.40.50.2000">
    <property type="entry name" value="Glycogen Phosphorylase B"/>
    <property type="match status" value="2"/>
</dbReference>
<dbReference type="InterPro" id="IPR001173">
    <property type="entry name" value="Glyco_trans_2-like"/>
</dbReference>
<reference evidence="5 6" key="1">
    <citation type="submission" date="2019-09" db="EMBL/GenBank/DDBJ databases">
        <title>Draft genome sequences of 48 bacterial type strains from the CCUG.</title>
        <authorList>
            <person name="Tunovic T."/>
            <person name="Pineiro-Iglesias B."/>
            <person name="Unosson C."/>
            <person name="Inganas E."/>
            <person name="Ohlen M."/>
            <person name="Cardew S."/>
            <person name="Jensie-Markopoulos S."/>
            <person name="Salva-Serra F."/>
            <person name="Jaen-Luchoro D."/>
            <person name="Karlsson R."/>
            <person name="Svensson-Stadler L."/>
            <person name="Chun J."/>
            <person name="Moore E."/>
        </authorList>
    </citation>
    <scope>NUCLEOTIDE SEQUENCE [LARGE SCALE GENOMIC DNA]</scope>
    <source>
        <strain evidence="5 6">CCUG 30977</strain>
    </source>
</reference>
<dbReference type="PANTHER" id="PTHR43179:SF12">
    <property type="entry name" value="GALACTOFURANOSYLTRANSFERASE GLFT2"/>
    <property type="match status" value="1"/>
</dbReference>
<dbReference type="GO" id="GO:0016757">
    <property type="term" value="F:glycosyltransferase activity"/>
    <property type="evidence" value="ECO:0007669"/>
    <property type="project" value="UniProtKB-KW"/>
</dbReference>
<dbReference type="EMBL" id="VZPB01000021">
    <property type="protein sequence ID" value="KAB0582471.1"/>
    <property type="molecule type" value="Genomic_DNA"/>
</dbReference>
<keyword evidence="2" id="KW-0328">Glycosyltransferase</keyword>
<evidence type="ECO:0000256" key="3">
    <source>
        <dbReference type="ARBA" id="ARBA00022679"/>
    </source>
</evidence>
<dbReference type="Gene3D" id="3.90.550.10">
    <property type="entry name" value="Spore Coat Polysaccharide Biosynthesis Protein SpsA, Chain A"/>
    <property type="match status" value="1"/>
</dbReference>
<dbReference type="AlphaFoldDB" id="A0A643FEF8"/>
<dbReference type="PANTHER" id="PTHR43179">
    <property type="entry name" value="RHAMNOSYLTRANSFERASE WBBL"/>
    <property type="match status" value="1"/>
</dbReference>
<dbReference type="InterPro" id="IPR029044">
    <property type="entry name" value="Nucleotide-diphossugar_trans"/>
</dbReference>
<evidence type="ECO:0000256" key="2">
    <source>
        <dbReference type="ARBA" id="ARBA00022676"/>
    </source>
</evidence>
<proteinExistence type="inferred from homology"/>
<sequence length="1212" mass="132870">MSAPDLRAIRFQAELFDGPGAQGWALNPKHPGREVLAVRLDGQPVDAVWRRLWREDVCQATGEQVALGWVCDLPPKIWPQVASGRGVVEFFVDGQRQPVALWTPDPTSLQRWLARRLLEEPVQARAAWQANFRAHQDLIEKCGLTQIAQSPHPTPLGLCEGVRGLCIVGWLADLPTARHVLSLACEGVPVPAPVRRLSRQDVSHALAWPEEKIGFELELPGALWRRAEPGQDLACQVLLDGKPWGGSVTLVRQQLAADFDAAARLADARERTRQGLLALEHLLHAGLWPSLGRDRQQAAAQLANTAGVQDWLAQMTESAAATSVTMLAVQAPRGWLGRWLQRRWPARLALAWLTWLQRSPRRAGQALRTEIALTKALGLFDAALYEQQVPPASHPGISALRHYVTVGDARSLVPHALLDPRHYTGQLPGRRHPGVNRLLHYGLWGRFEGLSTSPWFDAGAYLRRYGDVRRSGQDPLHHFVHLGWEEGRLPRDGFVANSLQGQALAQRLAREASPLRGHPVLRYLLDGLPEEAPLPDQGRLPWMVPTTLDGRDYLDPVPWQALPKPDPRRAIALDVVIPIYAGAQESLRCLWSVLAAGGREDIAVVVIDDASPEPALSAMLRELAGMGLIELLVNEQNLGFVRSVNKGMALHPDRDVLLLNADAQVHGDWLDRICRHAGQDARIASVTPLSNNATIFSYPRSQFNNQDAVALQGEVLDRLAASCNRGRRIEVPTAMGFCMFLRRACLDQIGLFDAERYGRGYGEENDWCRRAAAAGWIHVAAADVYVLHQGSVSFKSEADSRVQAALALLLERFPDYQRQIDDWIKRDPLQPRRVVLDLARLRQDLGGAGVVLMISHDRGGGTARHEEEVAAGLRSRGLQVLWLRPSSETDRVALRAPEVGDYPNLLALPLTHGADGSPSLSEVLGELPLQSVQVHHLADLPPALAEVLPGICEAQGVPLEITVHDYHLVCPRINLVGPDGVYCAEPDEAACNRCLASDGLSAAVGSIQEWRLRHGGLLRAARRVVAPDLDVVQRLIRYLPGLHVEAVPHEAAIDASAPKVPPQGVVRRVLVIGALSQIKGLNVLRQLALLAQAQGRDMRFTLLGHSSDDEGLRSAGVQVLGRYDDAELQALIASEAPDLILIPSIWPETYCYVLSAALRSGHPVAVFDLGAQARRLRALGRTDWILPLAEAGQPERLLARLAGDATAAVDHS</sequence>
<evidence type="ECO:0000313" key="6">
    <source>
        <dbReference type="Proteomes" id="UP000430120"/>
    </source>
</evidence>
<gene>
    <name evidence="5" type="ORF">F7Q92_10460</name>
</gene>
<organism evidence="5 6">
    <name type="scientific">Ideonella dechloratans</name>
    <dbReference type="NCBI Taxonomy" id="36863"/>
    <lineage>
        <taxon>Bacteria</taxon>
        <taxon>Pseudomonadati</taxon>
        <taxon>Pseudomonadota</taxon>
        <taxon>Betaproteobacteria</taxon>
        <taxon>Burkholderiales</taxon>
        <taxon>Sphaerotilaceae</taxon>
        <taxon>Ideonella</taxon>
    </lineage>
</organism>
<dbReference type="SUPFAM" id="SSF53756">
    <property type="entry name" value="UDP-Glycosyltransferase/glycogen phosphorylase"/>
    <property type="match status" value="1"/>
</dbReference>
<evidence type="ECO:0000313" key="5">
    <source>
        <dbReference type="EMBL" id="KAB0582471.1"/>
    </source>
</evidence>
<evidence type="ECO:0000259" key="4">
    <source>
        <dbReference type="Pfam" id="PF00535"/>
    </source>
</evidence>
<accession>A0A643FEF8</accession>
<protein>
    <submittedName>
        <fullName evidence="5">Glycosyltransferase</fullName>
    </submittedName>
</protein>
<dbReference type="RefSeq" id="WP_151124092.1">
    <property type="nucleotide sequence ID" value="NZ_CP088081.1"/>
</dbReference>
<feature type="domain" description="Glycosyltransferase 2-like" evidence="4">
    <location>
        <begin position="575"/>
        <end position="749"/>
    </location>
</feature>
<dbReference type="OrthoDB" id="9816564at2"/>
<dbReference type="Proteomes" id="UP000430120">
    <property type="component" value="Unassembled WGS sequence"/>
</dbReference>
<dbReference type="SUPFAM" id="SSF53448">
    <property type="entry name" value="Nucleotide-diphospho-sugar transferases"/>
    <property type="match status" value="1"/>
</dbReference>
<comment type="caution">
    <text evidence="5">The sequence shown here is derived from an EMBL/GenBank/DDBJ whole genome shotgun (WGS) entry which is preliminary data.</text>
</comment>
<keyword evidence="3 5" id="KW-0808">Transferase</keyword>
<evidence type="ECO:0000256" key="1">
    <source>
        <dbReference type="ARBA" id="ARBA00006739"/>
    </source>
</evidence>